<evidence type="ECO:0000313" key="1">
    <source>
        <dbReference type="EMBL" id="MCH7399625.1"/>
    </source>
</evidence>
<accession>A0ABS9UTV4</accession>
<dbReference type="InterPro" id="IPR046037">
    <property type="entry name" value="DUF5995"/>
</dbReference>
<name>A0ABS9UTV4_9BACT</name>
<dbReference type="Proteomes" id="UP001165488">
    <property type="component" value="Unassembled WGS sequence"/>
</dbReference>
<organism evidence="1 2">
    <name type="scientific">Belliella calami</name>
    <dbReference type="NCBI Taxonomy" id="2923436"/>
    <lineage>
        <taxon>Bacteria</taxon>
        <taxon>Pseudomonadati</taxon>
        <taxon>Bacteroidota</taxon>
        <taxon>Cytophagia</taxon>
        <taxon>Cytophagales</taxon>
        <taxon>Cyclobacteriaceae</taxon>
        <taxon>Belliella</taxon>
    </lineage>
</organism>
<dbReference type="EMBL" id="JAKZGS010000018">
    <property type="protein sequence ID" value="MCH7399625.1"/>
    <property type="molecule type" value="Genomic_DNA"/>
</dbReference>
<evidence type="ECO:0000313" key="2">
    <source>
        <dbReference type="Proteomes" id="UP001165488"/>
    </source>
</evidence>
<sequence length="252" mass="28225">MKTIDDVIARMDEIVTECAAKESRLGYFAILYRQVTIRVKEGILKGEFEDNPRMEKLDVIFAKRFIDAYEAYQNGAGLTVCWKISFDAAKNTKHIVLQHLLLGINAHINLDLGIAAVETVGEKNLLTIQNDFVIINNVLSELVDGVKNNIGAISPLFKLLIRFAKGRDEILVNFSIKLAREGAWKFANEYFSHDDRNSCIALRDQVIAGLAEGMVNPGTRLSRIIAIISLSEWRSVSNNMKRLDQVAKDAVS</sequence>
<gene>
    <name evidence="1" type="ORF">MM236_16630</name>
</gene>
<protein>
    <submittedName>
        <fullName evidence="1">DUF5995 family protein</fullName>
    </submittedName>
</protein>
<proteinExistence type="predicted"/>
<dbReference type="Pfam" id="PF19458">
    <property type="entry name" value="DUF5995"/>
    <property type="match status" value="1"/>
</dbReference>
<comment type="caution">
    <text evidence="1">The sequence shown here is derived from an EMBL/GenBank/DDBJ whole genome shotgun (WGS) entry which is preliminary data.</text>
</comment>
<dbReference type="RefSeq" id="WP_241276121.1">
    <property type="nucleotide sequence ID" value="NZ_JAKZGS010000018.1"/>
</dbReference>
<reference evidence="1" key="1">
    <citation type="submission" date="2022-03" db="EMBL/GenBank/DDBJ databases">
        <title>De novo assembled genomes of Belliella spp. (Cyclobacteriaceae) strains.</title>
        <authorList>
            <person name="Szabo A."/>
            <person name="Korponai K."/>
            <person name="Felfoldi T."/>
        </authorList>
    </citation>
    <scope>NUCLEOTIDE SEQUENCE</scope>
    <source>
        <strain evidence="1">DSM 107340</strain>
    </source>
</reference>
<keyword evidence="2" id="KW-1185">Reference proteome</keyword>